<proteinExistence type="predicted"/>
<gene>
    <name evidence="2" type="ORF">GCM10022407_35600</name>
</gene>
<name>A0ABP7QTI1_9BACT</name>
<sequence length="291" mass="29806">MKFSFVSLVTKLTLATSVAGALVGCDDPTYPTPTPVTTSSVGQAQVLVVNAAPGTTGTSITLDNAAFGSALPYLGVSTATSVAAGLRLFIYNEPTNIPATPVVTPPPTIPLPVVTVARPVVSRAAFLGGTNYTTFITDLPTRAYAAPVTATSDQGGIRLVTLTDNLAPPAVATNAKIRFVNLAPTATGGSTTYGIFNSLTQAPLFSAVPIRAYRATTNTSTATPPVTTTFANFTEVAAGTYTLDVRSVATTPLPGTLFPTTFVAGKIYTLYTRGIAGNTTTPLGISVVTHN</sequence>
<dbReference type="RefSeq" id="WP_345126487.1">
    <property type="nucleotide sequence ID" value="NZ_BAABDI010000032.1"/>
</dbReference>
<feature type="signal peptide" evidence="1">
    <location>
        <begin position="1"/>
        <end position="21"/>
    </location>
</feature>
<accession>A0ABP7QTI1</accession>
<evidence type="ECO:0000313" key="2">
    <source>
        <dbReference type="EMBL" id="GAA3987865.1"/>
    </source>
</evidence>
<reference evidence="3" key="1">
    <citation type="journal article" date="2019" name="Int. J. Syst. Evol. Microbiol.">
        <title>The Global Catalogue of Microorganisms (GCM) 10K type strain sequencing project: providing services to taxonomists for standard genome sequencing and annotation.</title>
        <authorList>
            <consortium name="The Broad Institute Genomics Platform"/>
            <consortium name="The Broad Institute Genome Sequencing Center for Infectious Disease"/>
            <person name="Wu L."/>
            <person name="Ma J."/>
        </authorList>
    </citation>
    <scope>NUCLEOTIDE SEQUENCE [LARGE SCALE GENOMIC DNA]</scope>
    <source>
        <strain evidence="3">JCM 17217</strain>
    </source>
</reference>
<evidence type="ECO:0000313" key="3">
    <source>
        <dbReference type="Proteomes" id="UP001501556"/>
    </source>
</evidence>
<dbReference type="EMBL" id="BAABDI010000032">
    <property type="protein sequence ID" value="GAA3987865.1"/>
    <property type="molecule type" value="Genomic_DNA"/>
</dbReference>
<comment type="caution">
    <text evidence="2">The sequence shown here is derived from an EMBL/GenBank/DDBJ whole genome shotgun (WGS) entry which is preliminary data.</text>
</comment>
<organism evidence="2 3">
    <name type="scientific">Hymenobacter antarcticus</name>
    <dbReference type="NCBI Taxonomy" id="486270"/>
    <lineage>
        <taxon>Bacteria</taxon>
        <taxon>Pseudomonadati</taxon>
        <taxon>Bacteroidota</taxon>
        <taxon>Cytophagia</taxon>
        <taxon>Cytophagales</taxon>
        <taxon>Hymenobacteraceae</taxon>
        <taxon>Hymenobacter</taxon>
    </lineage>
</organism>
<keyword evidence="1" id="KW-0732">Signal</keyword>
<evidence type="ECO:0000256" key="1">
    <source>
        <dbReference type="SAM" id="SignalP"/>
    </source>
</evidence>
<keyword evidence="3" id="KW-1185">Reference proteome</keyword>
<dbReference type="PROSITE" id="PS51257">
    <property type="entry name" value="PROKAR_LIPOPROTEIN"/>
    <property type="match status" value="1"/>
</dbReference>
<dbReference type="Proteomes" id="UP001501556">
    <property type="component" value="Unassembled WGS sequence"/>
</dbReference>
<protein>
    <recommendedName>
        <fullName evidence="4">DUF4397 domain-containing protein</fullName>
    </recommendedName>
</protein>
<feature type="chain" id="PRO_5046021299" description="DUF4397 domain-containing protein" evidence="1">
    <location>
        <begin position="22"/>
        <end position="291"/>
    </location>
</feature>
<evidence type="ECO:0008006" key="4">
    <source>
        <dbReference type="Google" id="ProtNLM"/>
    </source>
</evidence>